<feature type="compositionally biased region" description="Polar residues" evidence="1">
    <location>
        <begin position="97"/>
        <end position="114"/>
    </location>
</feature>
<protein>
    <submittedName>
        <fullName evidence="2">Uncharacterized protein</fullName>
    </submittedName>
</protein>
<dbReference type="Proteomes" id="UP000071859">
    <property type="component" value="Unassembled WGS sequence"/>
</dbReference>
<sequence>MTTFDFRPRSDAAVVRNLLSEIEAAQDSGASRQDLWRNLCDHHHLKLSFDAFCVALKRARAKKRKKVSAEARVPTPTLSAEKAQRHRESTPEGIEKSTYQHSISARGTEQTSESSPRKNRIRTSRDFVDVHKLDFNEFDDKFK</sequence>
<organism evidence="2 3">
    <name type="scientific">Caballeronia calidae</name>
    <dbReference type="NCBI Taxonomy" id="1777139"/>
    <lineage>
        <taxon>Bacteria</taxon>
        <taxon>Pseudomonadati</taxon>
        <taxon>Pseudomonadota</taxon>
        <taxon>Betaproteobacteria</taxon>
        <taxon>Burkholderiales</taxon>
        <taxon>Burkholderiaceae</taxon>
        <taxon>Caballeronia</taxon>
    </lineage>
</organism>
<feature type="region of interest" description="Disordered" evidence="1">
    <location>
        <begin position="62"/>
        <end position="123"/>
    </location>
</feature>
<proteinExistence type="predicted"/>
<gene>
    <name evidence="2" type="ORF">AWB78_08045</name>
</gene>
<dbReference type="AlphaFoldDB" id="A0A158EHN0"/>
<dbReference type="OrthoDB" id="9131872at2"/>
<comment type="caution">
    <text evidence="2">The sequence shown here is derived from an EMBL/GenBank/DDBJ whole genome shotgun (WGS) entry which is preliminary data.</text>
</comment>
<evidence type="ECO:0000256" key="1">
    <source>
        <dbReference type="SAM" id="MobiDB-lite"/>
    </source>
</evidence>
<dbReference type="RefSeq" id="WP_157697796.1">
    <property type="nucleotide sequence ID" value="NZ_FCOX02000114.1"/>
</dbReference>
<evidence type="ECO:0000313" key="2">
    <source>
        <dbReference type="EMBL" id="SAL06392.1"/>
    </source>
</evidence>
<evidence type="ECO:0000313" key="3">
    <source>
        <dbReference type="Proteomes" id="UP000071859"/>
    </source>
</evidence>
<accession>A0A158EHN0</accession>
<dbReference type="EMBL" id="FCOX02000114">
    <property type="protein sequence ID" value="SAL06392.1"/>
    <property type="molecule type" value="Genomic_DNA"/>
</dbReference>
<feature type="compositionally biased region" description="Basic and acidic residues" evidence="1">
    <location>
        <begin position="82"/>
        <end position="95"/>
    </location>
</feature>
<name>A0A158EHN0_9BURK</name>
<keyword evidence="3" id="KW-1185">Reference proteome</keyword>
<reference evidence="2" key="1">
    <citation type="submission" date="2016-01" db="EMBL/GenBank/DDBJ databases">
        <authorList>
            <person name="Peeters C."/>
        </authorList>
    </citation>
    <scope>NUCLEOTIDE SEQUENCE</scope>
    <source>
        <strain evidence="2">LMG 29321</strain>
    </source>
</reference>